<evidence type="ECO:0000313" key="2">
    <source>
        <dbReference type="EMBL" id="CAH2107391.1"/>
    </source>
</evidence>
<dbReference type="Proteomes" id="UP001153954">
    <property type="component" value="Unassembled WGS sequence"/>
</dbReference>
<keyword evidence="1" id="KW-0732">Signal</keyword>
<reference evidence="2" key="1">
    <citation type="submission" date="2022-03" db="EMBL/GenBank/DDBJ databases">
        <authorList>
            <person name="Tunstrom K."/>
        </authorList>
    </citation>
    <scope>NUCLEOTIDE SEQUENCE</scope>
</reference>
<dbReference type="AlphaFoldDB" id="A0AAU9VDE4"/>
<protein>
    <submittedName>
        <fullName evidence="2">Uncharacterized protein</fullName>
    </submittedName>
</protein>
<proteinExistence type="predicted"/>
<keyword evidence="3" id="KW-1185">Reference proteome</keyword>
<name>A0AAU9VDE4_EUPED</name>
<dbReference type="EMBL" id="CAKOGL010000030">
    <property type="protein sequence ID" value="CAH2107391.1"/>
    <property type="molecule type" value="Genomic_DNA"/>
</dbReference>
<evidence type="ECO:0000313" key="3">
    <source>
        <dbReference type="Proteomes" id="UP001153954"/>
    </source>
</evidence>
<accession>A0AAU9VDE4</accession>
<evidence type="ECO:0000256" key="1">
    <source>
        <dbReference type="SAM" id="SignalP"/>
    </source>
</evidence>
<feature type="signal peptide" evidence="1">
    <location>
        <begin position="1"/>
        <end position="23"/>
    </location>
</feature>
<organism evidence="2 3">
    <name type="scientific">Euphydryas editha</name>
    <name type="common">Edith's checkerspot</name>
    <dbReference type="NCBI Taxonomy" id="104508"/>
    <lineage>
        <taxon>Eukaryota</taxon>
        <taxon>Metazoa</taxon>
        <taxon>Ecdysozoa</taxon>
        <taxon>Arthropoda</taxon>
        <taxon>Hexapoda</taxon>
        <taxon>Insecta</taxon>
        <taxon>Pterygota</taxon>
        <taxon>Neoptera</taxon>
        <taxon>Endopterygota</taxon>
        <taxon>Lepidoptera</taxon>
        <taxon>Glossata</taxon>
        <taxon>Ditrysia</taxon>
        <taxon>Papilionoidea</taxon>
        <taxon>Nymphalidae</taxon>
        <taxon>Nymphalinae</taxon>
        <taxon>Euphydryas</taxon>
    </lineage>
</organism>
<gene>
    <name evidence="2" type="ORF">EEDITHA_LOCUS21433</name>
</gene>
<feature type="chain" id="PRO_5043415101" evidence="1">
    <location>
        <begin position="24"/>
        <end position="140"/>
    </location>
</feature>
<comment type="caution">
    <text evidence="2">The sequence shown here is derived from an EMBL/GenBank/DDBJ whole genome shotgun (WGS) entry which is preliminary data.</text>
</comment>
<sequence>MLKSVFYLLTHLVLFYLIKISNCEIYTYEDIELRRIFPSEFPQDTIRKSGVLDPEHLGRYYELSNYFKFPKSKLNSHFEELDCYGENGRKVCNIDTNQYSPEEEQYMASDFTSHIDRRRIYCFMLLCFTEDELDRVVASF</sequence>